<keyword evidence="2" id="KW-0238">DNA-binding</keyword>
<evidence type="ECO:0000256" key="1">
    <source>
        <dbReference type="ARBA" id="ARBA00023015"/>
    </source>
</evidence>
<evidence type="ECO:0000313" key="6">
    <source>
        <dbReference type="Proteomes" id="UP000244903"/>
    </source>
</evidence>
<dbReference type="Pfam" id="PF12833">
    <property type="entry name" value="HTH_18"/>
    <property type="match status" value="1"/>
</dbReference>
<dbReference type="InterPro" id="IPR032783">
    <property type="entry name" value="AraC_lig"/>
</dbReference>
<dbReference type="PROSITE" id="PS01124">
    <property type="entry name" value="HTH_ARAC_FAMILY_2"/>
    <property type="match status" value="1"/>
</dbReference>
<dbReference type="Pfam" id="PF12852">
    <property type="entry name" value="Cupin_6"/>
    <property type="match status" value="1"/>
</dbReference>
<keyword evidence="1" id="KW-0805">Transcription regulation</keyword>
<dbReference type="SMART" id="SM00342">
    <property type="entry name" value="HTH_ARAC"/>
    <property type="match status" value="1"/>
</dbReference>
<dbReference type="InterPro" id="IPR018062">
    <property type="entry name" value="HTH_AraC-typ_CS"/>
</dbReference>
<dbReference type="Proteomes" id="UP000244903">
    <property type="component" value="Chromosome"/>
</dbReference>
<dbReference type="InterPro" id="IPR050204">
    <property type="entry name" value="AraC_XylS_family_regulators"/>
</dbReference>
<dbReference type="InterPro" id="IPR009057">
    <property type="entry name" value="Homeodomain-like_sf"/>
</dbReference>
<evidence type="ECO:0000256" key="3">
    <source>
        <dbReference type="ARBA" id="ARBA00023163"/>
    </source>
</evidence>
<dbReference type="SUPFAM" id="SSF51182">
    <property type="entry name" value="RmlC-like cupins"/>
    <property type="match status" value="1"/>
</dbReference>
<organism evidence="5 6">
    <name type="scientific">Dietzia psychralcaliphila</name>
    <dbReference type="NCBI Taxonomy" id="139021"/>
    <lineage>
        <taxon>Bacteria</taxon>
        <taxon>Bacillati</taxon>
        <taxon>Actinomycetota</taxon>
        <taxon>Actinomycetes</taxon>
        <taxon>Mycobacteriales</taxon>
        <taxon>Dietziaceae</taxon>
        <taxon>Dietzia</taxon>
    </lineage>
</organism>
<dbReference type="InterPro" id="IPR014710">
    <property type="entry name" value="RmlC-like_jellyroll"/>
</dbReference>
<dbReference type="EMBL" id="CP015453">
    <property type="protein sequence ID" value="AWH95674.1"/>
    <property type="molecule type" value="Genomic_DNA"/>
</dbReference>
<evidence type="ECO:0000259" key="4">
    <source>
        <dbReference type="PROSITE" id="PS01124"/>
    </source>
</evidence>
<keyword evidence="6" id="KW-1185">Reference proteome</keyword>
<proteinExistence type="predicted"/>
<dbReference type="PANTHER" id="PTHR46796">
    <property type="entry name" value="HTH-TYPE TRANSCRIPTIONAL ACTIVATOR RHAS-RELATED"/>
    <property type="match status" value="1"/>
</dbReference>
<dbReference type="PROSITE" id="PS00041">
    <property type="entry name" value="HTH_ARAC_FAMILY_1"/>
    <property type="match status" value="1"/>
</dbReference>
<accession>A0AAD0JRU1</accession>
<evidence type="ECO:0000313" key="5">
    <source>
        <dbReference type="EMBL" id="AWH95674.1"/>
    </source>
</evidence>
<dbReference type="InterPro" id="IPR018060">
    <property type="entry name" value="HTH_AraC"/>
</dbReference>
<dbReference type="InterPro" id="IPR011051">
    <property type="entry name" value="RmlC_Cupin_sf"/>
</dbReference>
<name>A0AAD0JRU1_9ACTN</name>
<dbReference type="Gene3D" id="2.60.120.10">
    <property type="entry name" value="Jelly Rolls"/>
    <property type="match status" value="1"/>
</dbReference>
<dbReference type="AlphaFoldDB" id="A0AAD0JRU1"/>
<dbReference type="GO" id="GO:0043565">
    <property type="term" value="F:sequence-specific DNA binding"/>
    <property type="evidence" value="ECO:0007669"/>
    <property type="project" value="InterPro"/>
</dbReference>
<evidence type="ECO:0000256" key="2">
    <source>
        <dbReference type="ARBA" id="ARBA00023125"/>
    </source>
</evidence>
<feature type="domain" description="HTH araC/xylS-type" evidence="4">
    <location>
        <begin position="228"/>
        <end position="328"/>
    </location>
</feature>
<keyword evidence="3" id="KW-0804">Transcription</keyword>
<reference evidence="5 6" key="1">
    <citation type="submission" date="2016-04" db="EMBL/GenBank/DDBJ databases">
        <title>Complete genome sequence of the haloalkaliphilic hydrocarbon-degrading bacterium Dietzia psychralcaliphila ILA-1T, isolated from a drain of a fish product-processing plant.</title>
        <authorList>
            <person name="Zhao J."/>
            <person name="Hu B."/>
            <person name="Geng S."/>
            <person name="Nie Y."/>
            <person name="Tang Y."/>
        </authorList>
    </citation>
    <scope>NUCLEOTIDE SEQUENCE [LARGE SCALE GENOMIC DNA]</scope>
    <source>
        <strain evidence="5 6">ILA-1</strain>
    </source>
</reference>
<dbReference type="PANTHER" id="PTHR46796:SF7">
    <property type="entry name" value="ARAC FAMILY TRANSCRIPTIONAL REGULATOR"/>
    <property type="match status" value="1"/>
</dbReference>
<gene>
    <name evidence="5" type="ORF">A6048_09335</name>
</gene>
<dbReference type="GO" id="GO:0003700">
    <property type="term" value="F:DNA-binding transcription factor activity"/>
    <property type="evidence" value="ECO:0007669"/>
    <property type="project" value="InterPro"/>
</dbReference>
<protein>
    <recommendedName>
        <fullName evidence="4">HTH araC/xylS-type domain-containing protein</fullName>
    </recommendedName>
</protein>
<dbReference type="KEGG" id="dpc:A6048_09335"/>
<dbReference type="Gene3D" id="1.10.10.60">
    <property type="entry name" value="Homeodomain-like"/>
    <property type="match status" value="1"/>
</dbReference>
<dbReference type="RefSeq" id="WP_107747429.1">
    <property type="nucleotide sequence ID" value="NZ_CP015453.1"/>
</dbReference>
<dbReference type="SUPFAM" id="SSF46689">
    <property type="entry name" value="Homeodomain-like"/>
    <property type="match status" value="2"/>
</dbReference>
<sequence>MTIRPGARGPGSSVHATTVHTAADATTADSVSRLTSELRSRGIFHCDTRMTAGVTLLLPRMPGTVMFHAVIEGRCSVTVDGTTTRLEPGEVALLPHGAGHAISTGPGETVLLESAPRRSLGGIVERLELGSGPLGVHAICGALTVEHPAAPPLPATIDPLVVVPSRSAVDRQRVALLADLILEEADAAAPGWTDVTSHLVDALALRAFRHVVLDAPPGHGWWSALREPRVAAAIAAIHDRPEVHWDVAALARVAGMSRSAFAVLFGEVTGDTPIRWATNYRMRLARAQLAAGATTSSVARRSGYDSEVAFRRAFRRTTGVTPGSVRRSGAPPG</sequence>